<accession>A0A8T0CH14</accession>
<evidence type="ECO:0000313" key="1">
    <source>
        <dbReference type="EMBL" id="KAF7846911.1"/>
    </source>
</evidence>
<evidence type="ECO:0000313" key="2">
    <source>
        <dbReference type="Proteomes" id="UP000806378"/>
    </source>
</evidence>
<sequence length="83" mass="9896">MQFFFPIDVMKHKAPIWRITCLAQQHTQFLQHSQNTNMFRMAPTVASSKHMYFLFYFNPATARQNCAENMESLLGRTFYQWGI</sequence>
<name>A0A8T0CH14_CORYI</name>
<comment type="caution">
    <text evidence="1">The sequence shown here is derived from an EMBL/GenBank/DDBJ whole genome shotgun (WGS) entry which is preliminary data.</text>
</comment>
<keyword evidence="2" id="KW-1185">Reference proteome</keyword>
<dbReference type="AlphaFoldDB" id="A0A8T0CH14"/>
<proteinExistence type="predicted"/>
<reference evidence="1" key="1">
    <citation type="submission" date="2020-05" db="EMBL/GenBank/DDBJ databases">
        <title>WGS assembly of Corymbia citriodora subspecies variegata.</title>
        <authorList>
            <person name="Barry K."/>
            <person name="Hundley H."/>
            <person name="Shu S."/>
            <person name="Jenkins J."/>
            <person name="Grimwood J."/>
            <person name="Baten A."/>
        </authorList>
    </citation>
    <scope>NUCLEOTIDE SEQUENCE</scope>
    <source>
        <strain evidence="1">CV2-018</strain>
    </source>
</reference>
<gene>
    <name evidence="1" type="ORF">BT93_L3596</name>
</gene>
<protein>
    <submittedName>
        <fullName evidence="1">Uncharacterized protein</fullName>
    </submittedName>
</protein>
<dbReference type="Gramene" id="rna-gnl|WGS:JABURB|Cocit.L3596.1">
    <property type="protein sequence ID" value="cds-KAF7846911.1"/>
    <property type="gene ID" value="gene-BT93_L3596"/>
</dbReference>
<dbReference type="Proteomes" id="UP000806378">
    <property type="component" value="Unassembled WGS sequence"/>
</dbReference>
<dbReference type="EMBL" id="MU091581">
    <property type="protein sequence ID" value="KAF7846911.1"/>
    <property type="molecule type" value="Genomic_DNA"/>
</dbReference>
<organism evidence="1 2">
    <name type="scientific">Corymbia citriodora subsp. variegata</name>
    <dbReference type="NCBI Taxonomy" id="360336"/>
    <lineage>
        <taxon>Eukaryota</taxon>
        <taxon>Viridiplantae</taxon>
        <taxon>Streptophyta</taxon>
        <taxon>Embryophyta</taxon>
        <taxon>Tracheophyta</taxon>
        <taxon>Spermatophyta</taxon>
        <taxon>Magnoliopsida</taxon>
        <taxon>eudicotyledons</taxon>
        <taxon>Gunneridae</taxon>
        <taxon>Pentapetalae</taxon>
        <taxon>rosids</taxon>
        <taxon>malvids</taxon>
        <taxon>Myrtales</taxon>
        <taxon>Myrtaceae</taxon>
        <taxon>Myrtoideae</taxon>
        <taxon>Eucalypteae</taxon>
        <taxon>Corymbia</taxon>
    </lineage>
</organism>